<evidence type="ECO:0000256" key="3">
    <source>
        <dbReference type="ARBA" id="ARBA00023002"/>
    </source>
</evidence>
<dbReference type="CDD" id="cd05327">
    <property type="entry name" value="retinol-DH_like_SDR_c_like"/>
    <property type="match status" value="1"/>
</dbReference>
<dbReference type="Pfam" id="PF00106">
    <property type="entry name" value="adh_short"/>
    <property type="match status" value="1"/>
</dbReference>
<dbReference type="PANTHER" id="PTHR24320">
    <property type="entry name" value="RETINOL DEHYDROGENASE"/>
    <property type="match status" value="1"/>
</dbReference>
<dbReference type="SUPFAM" id="SSF51735">
    <property type="entry name" value="NAD(P)-binding Rossmann-fold domains"/>
    <property type="match status" value="1"/>
</dbReference>
<comment type="similarity">
    <text evidence="1">Belongs to the short-chain dehydrogenases/reductases (SDR) family.</text>
</comment>
<dbReference type="Gene3D" id="3.40.50.720">
    <property type="entry name" value="NAD(P)-binding Rossmann-like Domain"/>
    <property type="match status" value="1"/>
</dbReference>
<organism evidence="4 5">
    <name type="scientific">Caenorhabditis tropicalis</name>
    <dbReference type="NCBI Taxonomy" id="1561998"/>
    <lineage>
        <taxon>Eukaryota</taxon>
        <taxon>Metazoa</taxon>
        <taxon>Ecdysozoa</taxon>
        <taxon>Nematoda</taxon>
        <taxon>Chromadorea</taxon>
        <taxon>Rhabditida</taxon>
        <taxon>Rhabditina</taxon>
        <taxon>Rhabditomorpha</taxon>
        <taxon>Rhabditoidea</taxon>
        <taxon>Rhabditidae</taxon>
        <taxon>Peloderinae</taxon>
        <taxon>Caenorhabditis</taxon>
    </lineage>
</organism>
<dbReference type="WBParaSite" id="Csp11.Scaffold485.g1939.t1">
    <property type="protein sequence ID" value="Csp11.Scaffold485.g1939.t1"/>
    <property type="gene ID" value="Csp11.Scaffold485.g1939"/>
</dbReference>
<dbReference type="InterPro" id="IPR002347">
    <property type="entry name" value="SDR_fam"/>
</dbReference>
<keyword evidence="4" id="KW-1185">Reference proteome</keyword>
<sequence length="329" mass="37146">MTADNKRKRQFHSRTHANQVLEGIDLNGKTFAITGTTSGIGVETAKSLVSKGAHVVMINRNIKESKKLKENFLSENPDSRIDIIQCDLNSLDSVRRAAEEYLEKKWALHGLILNAGVFGPTNKITSDGYEAHFGINHLAHFILMKELLPVLRSSSPSRIVIVSSMLSKHTCVKQSSSIEKKLEVLCPKDASEWYFRLYAKSKMCNMLTAFKLHRDEFKNGISVYSIHPGSGVRTDLHRDFGFWSITNFLSIPFTKDASQGAATSVYCATHPEVANISGKYWESCWDDEKNLDKSVARDEELQDSLWKYSEELIRNENGKSDNDMENVHL</sequence>
<dbReference type="InterPro" id="IPR036291">
    <property type="entry name" value="NAD(P)-bd_dom_sf"/>
</dbReference>
<accession>A0A1I7T313</accession>
<dbReference type="PANTHER" id="PTHR24320:SF282">
    <property type="entry name" value="WW DOMAIN-CONTAINING OXIDOREDUCTASE"/>
    <property type="match status" value="1"/>
</dbReference>
<evidence type="ECO:0000256" key="2">
    <source>
        <dbReference type="ARBA" id="ARBA00022857"/>
    </source>
</evidence>
<protein>
    <submittedName>
        <fullName evidence="5">Retinol dehydrogenase 14</fullName>
    </submittedName>
</protein>
<keyword evidence="2" id="KW-0521">NADP</keyword>
<keyword evidence="3" id="KW-0560">Oxidoreductase</keyword>
<evidence type="ECO:0000256" key="1">
    <source>
        <dbReference type="ARBA" id="ARBA00006484"/>
    </source>
</evidence>
<dbReference type="AlphaFoldDB" id="A0A1I7T313"/>
<evidence type="ECO:0000313" key="4">
    <source>
        <dbReference type="Proteomes" id="UP000095282"/>
    </source>
</evidence>
<evidence type="ECO:0000313" key="5">
    <source>
        <dbReference type="WBParaSite" id="Csp11.Scaffold485.g1939.t1"/>
    </source>
</evidence>
<proteinExistence type="inferred from homology"/>
<name>A0A1I7T313_9PELO</name>
<dbReference type="GO" id="GO:0016491">
    <property type="term" value="F:oxidoreductase activity"/>
    <property type="evidence" value="ECO:0007669"/>
    <property type="project" value="UniProtKB-KW"/>
</dbReference>
<reference evidence="5" key="1">
    <citation type="submission" date="2016-11" db="UniProtKB">
        <authorList>
            <consortium name="WormBaseParasite"/>
        </authorList>
    </citation>
    <scope>IDENTIFICATION</scope>
</reference>
<dbReference type="Proteomes" id="UP000095282">
    <property type="component" value="Unplaced"/>
</dbReference>
<dbReference type="STRING" id="1561998.A0A1I7T313"/>